<comment type="caution">
    <text evidence="1">The sequence shown here is derived from an EMBL/GenBank/DDBJ whole genome shotgun (WGS) entry which is preliminary data.</text>
</comment>
<evidence type="ECO:0000313" key="2">
    <source>
        <dbReference type="Proteomes" id="UP001281147"/>
    </source>
</evidence>
<dbReference type="Proteomes" id="UP001281147">
    <property type="component" value="Unassembled WGS sequence"/>
</dbReference>
<sequence length="201" mass="20854">MKAFVASAFSVLLASASAQQVYTIDPRTVDQATRDFWCQSQQTQCPLICLQPPARSSETRQNDCDSDALTYSCVCSNGLSPNVSEYSQTLPFFLCQEWGTQCAADCGQDNTCASSCREDHPCGAQSPSPPNRTAITTMTATQSSSADSGVYSGFAGASASASAAAGAGVMAASPPFGQLLGHTTGTTLVFAAIFLGFALVL</sequence>
<accession>A0ACC3MX57</accession>
<dbReference type="EMBL" id="JAUTXU010000127">
    <property type="protein sequence ID" value="KAK3705710.1"/>
    <property type="molecule type" value="Genomic_DNA"/>
</dbReference>
<protein>
    <submittedName>
        <fullName evidence="1">Uncharacterized protein</fullName>
    </submittedName>
</protein>
<organism evidence="1 2">
    <name type="scientific">Vermiconidia calcicola</name>
    <dbReference type="NCBI Taxonomy" id="1690605"/>
    <lineage>
        <taxon>Eukaryota</taxon>
        <taxon>Fungi</taxon>
        <taxon>Dikarya</taxon>
        <taxon>Ascomycota</taxon>
        <taxon>Pezizomycotina</taxon>
        <taxon>Dothideomycetes</taxon>
        <taxon>Dothideomycetidae</taxon>
        <taxon>Mycosphaerellales</taxon>
        <taxon>Extremaceae</taxon>
        <taxon>Vermiconidia</taxon>
    </lineage>
</organism>
<keyword evidence="2" id="KW-1185">Reference proteome</keyword>
<proteinExistence type="predicted"/>
<reference evidence="1" key="1">
    <citation type="submission" date="2023-07" db="EMBL/GenBank/DDBJ databases">
        <title>Black Yeasts Isolated from many extreme environments.</title>
        <authorList>
            <person name="Coleine C."/>
            <person name="Stajich J.E."/>
            <person name="Selbmann L."/>
        </authorList>
    </citation>
    <scope>NUCLEOTIDE SEQUENCE</scope>
    <source>
        <strain evidence="1">CCFEE 5714</strain>
    </source>
</reference>
<gene>
    <name evidence="1" type="ORF">LTR37_013153</name>
</gene>
<evidence type="ECO:0000313" key="1">
    <source>
        <dbReference type="EMBL" id="KAK3705710.1"/>
    </source>
</evidence>
<name>A0ACC3MX57_9PEZI</name>